<name>A0A931CMY3_9MICC</name>
<organism evidence="1 2">
    <name type="scientific">Arthrobacter terrae</name>
    <dbReference type="NCBI Taxonomy" id="2935737"/>
    <lineage>
        <taxon>Bacteria</taxon>
        <taxon>Bacillati</taxon>
        <taxon>Actinomycetota</taxon>
        <taxon>Actinomycetes</taxon>
        <taxon>Micrococcales</taxon>
        <taxon>Micrococcaceae</taxon>
        <taxon>Arthrobacter</taxon>
    </lineage>
</organism>
<evidence type="ECO:0000313" key="2">
    <source>
        <dbReference type="Proteomes" id="UP000655366"/>
    </source>
</evidence>
<proteinExistence type="predicted"/>
<gene>
    <name evidence="1" type="ORF">IV500_17665</name>
</gene>
<protein>
    <submittedName>
        <fullName evidence="1">Uncharacterized protein</fullName>
    </submittedName>
</protein>
<dbReference type="EMBL" id="JADNYM010000026">
    <property type="protein sequence ID" value="MBG0741198.1"/>
    <property type="molecule type" value="Genomic_DNA"/>
</dbReference>
<accession>A0A931CMY3</accession>
<keyword evidence="2" id="KW-1185">Reference proteome</keyword>
<dbReference type="Proteomes" id="UP000655366">
    <property type="component" value="Unassembled WGS sequence"/>
</dbReference>
<sequence>MFSELFALVIAHKFSVPAQIGAAFRALAAVEGTLLFIDPGMDLVAAARAEGSRLVSGKLGMAA</sequence>
<evidence type="ECO:0000313" key="1">
    <source>
        <dbReference type="EMBL" id="MBG0741198.1"/>
    </source>
</evidence>
<dbReference type="AlphaFoldDB" id="A0A931CMY3"/>
<comment type="caution">
    <text evidence="1">The sequence shown here is derived from an EMBL/GenBank/DDBJ whole genome shotgun (WGS) entry which is preliminary data.</text>
</comment>
<dbReference type="RefSeq" id="WP_196398132.1">
    <property type="nucleotide sequence ID" value="NZ_JADNYM010000026.1"/>
</dbReference>
<reference evidence="1 2" key="1">
    <citation type="submission" date="2020-11" db="EMBL/GenBank/DDBJ databases">
        <title>Arthrobacter antarcticus sp. nov., isolated from Antarctic Soil.</title>
        <authorList>
            <person name="Li J."/>
        </authorList>
    </citation>
    <scope>NUCLEOTIDE SEQUENCE [LARGE SCALE GENOMIC DNA]</scope>
    <source>
        <strain evidence="1 2">Z1-20</strain>
    </source>
</reference>